<dbReference type="Gene3D" id="2.160.10.10">
    <property type="entry name" value="Hexapeptide repeat proteins"/>
    <property type="match status" value="1"/>
</dbReference>
<dbReference type="InterPro" id="IPR011004">
    <property type="entry name" value="Trimer_LpxA-like_sf"/>
</dbReference>
<dbReference type="RefSeq" id="WP_307399897.1">
    <property type="nucleotide sequence ID" value="NZ_JAUSUX010000004.1"/>
</dbReference>
<keyword evidence="4" id="KW-0012">Acyltransferase</keyword>
<evidence type="ECO:0000259" key="3">
    <source>
        <dbReference type="Pfam" id="PF17836"/>
    </source>
</evidence>
<proteinExistence type="predicted"/>
<evidence type="ECO:0000313" key="4">
    <source>
        <dbReference type="EMBL" id="MDQ0285618.1"/>
    </source>
</evidence>
<keyword evidence="1 4" id="KW-0808">Transferase</keyword>
<keyword evidence="2" id="KW-0677">Repeat</keyword>
<gene>
    <name evidence="4" type="ORF">J2Z49_000722</name>
</gene>
<name>A0ABU0AZD2_9FIRM</name>
<accession>A0ABU0AZD2</accession>
<dbReference type="EC" id="2.3.1.-" evidence="4"/>
<dbReference type="InterPro" id="IPR001451">
    <property type="entry name" value="Hexapep"/>
</dbReference>
<sequence>MEEQPIVIIGAGGHAAVVASIVEALGIFFVVGYTAPAAGAATISCRYKYLGDDGVLPALFRQGVRLAALGLGGTGDNRPRCELYERIRAMGFEFPPLKHPAAVVAPDVVIGEGCIIAPGAVVNAGAKIGINTIVNSAAVVEHDCVLGDHVHVAPGAVLCGGVRVDRLAHIGAGAVVIQGVTVGEGALVGAGAVVLHDVESWTVVAGNPAMSLK</sequence>
<dbReference type="GO" id="GO:0016746">
    <property type="term" value="F:acyltransferase activity"/>
    <property type="evidence" value="ECO:0007669"/>
    <property type="project" value="UniProtKB-KW"/>
</dbReference>
<comment type="caution">
    <text evidence="4">The sequence shown here is derived from an EMBL/GenBank/DDBJ whole genome shotgun (WGS) entry which is preliminary data.</text>
</comment>
<dbReference type="InterPro" id="IPR018357">
    <property type="entry name" value="Hexapep_transf_CS"/>
</dbReference>
<dbReference type="PANTHER" id="PTHR43300">
    <property type="entry name" value="ACETYLTRANSFERASE"/>
    <property type="match status" value="1"/>
</dbReference>
<dbReference type="Pfam" id="PF17836">
    <property type="entry name" value="PglD_N"/>
    <property type="match status" value="1"/>
</dbReference>
<dbReference type="PANTHER" id="PTHR43300:SF7">
    <property type="entry name" value="UDP-N-ACETYLBACILLOSAMINE N-ACETYLTRANSFERASE"/>
    <property type="match status" value="1"/>
</dbReference>
<dbReference type="CDD" id="cd03360">
    <property type="entry name" value="LbH_AT_putative"/>
    <property type="match status" value="1"/>
</dbReference>
<evidence type="ECO:0000256" key="2">
    <source>
        <dbReference type="ARBA" id="ARBA00022737"/>
    </source>
</evidence>
<dbReference type="Gene3D" id="3.40.50.20">
    <property type="match status" value="1"/>
</dbReference>
<dbReference type="InterPro" id="IPR020019">
    <property type="entry name" value="AcTrfase_PglD-like"/>
</dbReference>
<organism evidence="4 5">
    <name type="scientific">Desulfofundulus luciae</name>
    <dbReference type="NCBI Taxonomy" id="74702"/>
    <lineage>
        <taxon>Bacteria</taxon>
        <taxon>Bacillati</taxon>
        <taxon>Bacillota</taxon>
        <taxon>Clostridia</taxon>
        <taxon>Eubacteriales</taxon>
        <taxon>Peptococcaceae</taxon>
        <taxon>Desulfofundulus</taxon>
    </lineage>
</organism>
<dbReference type="InterPro" id="IPR050179">
    <property type="entry name" value="Trans_hexapeptide_repeat"/>
</dbReference>
<protein>
    <submittedName>
        <fullName evidence="4">UDP-perosamine 4-acetyltransferase</fullName>
        <ecNumber evidence="4">2.3.1.-</ecNumber>
    </submittedName>
</protein>
<dbReference type="EMBL" id="JAUSUX010000004">
    <property type="protein sequence ID" value="MDQ0285618.1"/>
    <property type="molecule type" value="Genomic_DNA"/>
</dbReference>
<evidence type="ECO:0000256" key="1">
    <source>
        <dbReference type="ARBA" id="ARBA00022679"/>
    </source>
</evidence>
<reference evidence="4 5" key="1">
    <citation type="submission" date="2023-07" db="EMBL/GenBank/DDBJ databases">
        <title>Genomic Encyclopedia of Type Strains, Phase IV (KMG-IV): sequencing the most valuable type-strain genomes for metagenomic binning, comparative biology and taxonomic classification.</title>
        <authorList>
            <person name="Goeker M."/>
        </authorList>
    </citation>
    <scope>NUCLEOTIDE SEQUENCE [LARGE SCALE GENOMIC DNA]</scope>
    <source>
        <strain evidence="4 5">DSM 12396</strain>
    </source>
</reference>
<feature type="domain" description="PglD N-terminal" evidence="3">
    <location>
        <begin position="6"/>
        <end position="87"/>
    </location>
</feature>
<dbReference type="NCBIfam" id="TIGR03570">
    <property type="entry name" value="NeuD_NnaD"/>
    <property type="match status" value="1"/>
</dbReference>
<dbReference type="InterPro" id="IPR041561">
    <property type="entry name" value="PglD_N"/>
</dbReference>
<keyword evidence="5" id="KW-1185">Reference proteome</keyword>
<dbReference type="Proteomes" id="UP001225644">
    <property type="component" value="Unassembled WGS sequence"/>
</dbReference>
<dbReference type="Pfam" id="PF00132">
    <property type="entry name" value="Hexapep"/>
    <property type="match status" value="2"/>
</dbReference>
<evidence type="ECO:0000313" key="5">
    <source>
        <dbReference type="Proteomes" id="UP001225644"/>
    </source>
</evidence>
<dbReference type="PROSITE" id="PS00101">
    <property type="entry name" value="HEXAPEP_TRANSFERASES"/>
    <property type="match status" value="1"/>
</dbReference>
<dbReference type="SUPFAM" id="SSF51161">
    <property type="entry name" value="Trimeric LpxA-like enzymes"/>
    <property type="match status" value="1"/>
</dbReference>